<gene>
    <name evidence="1" type="ordered locus">Dd1591_4109</name>
</gene>
<dbReference type="InterPro" id="IPR022223">
    <property type="entry name" value="DUF3748"/>
</dbReference>
<dbReference type="Pfam" id="PF07676">
    <property type="entry name" value="PD40"/>
    <property type="match status" value="1"/>
</dbReference>
<dbReference type="SUPFAM" id="SSF82171">
    <property type="entry name" value="DPP6 N-terminal domain-like"/>
    <property type="match status" value="1"/>
</dbReference>
<dbReference type="Pfam" id="PF12566">
    <property type="entry name" value="DUF3748"/>
    <property type="match status" value="1"/>
</dbReference>
<name>C6CQ28_DICC1</name>
<dbReference type="eggNOG" id="COG0823">
    <property type="taxonomic scope" value="Bacteria"/>
</dbReference>
<dbReference type="Gene3D" id="2.120.10.30">
    <property type="entry name" value="TolB, C-terminal domain"/>
    <property type="match status" value="1"/>
</dbReference>
<organism evidence="1 2">
    <name type="scientific">Dickeya chrysanthemi (strain Ech1591)</name>
    <name type="common">Dickeya zeae (strain Ech1591)</name>
    <dbReference type="NCBI Taxonomy" id="561229"/>
    <lineage>
        <taxon>Bacteria</taxon>
        <taxon>Pseudomonadati</taxon>
        <taxon>Pseudomonadota</taxon>
        <taxon>Gammaproteobacteria</taxon>
        <taxon>Enterobacterales</taxon>
        <taxon>Pectobacteriaceae</taxon>
        <taxon>Dickeya</taxon>
    </lineage>
</organism>
<accession>C6CQ28</accession>
<dbReference type="OrthoDB" id="626010at2"/>
<dbReference type="InterPro" id="IPR011042">
    <property type="entry name" value="6-blade_b-propeller_TolB-like"/>
</dbReference>
<dbReference type="KEGG" id="dze:Dd1591_4109"/>
<evidence type="ECO:0000313" key="2">
    <source>
        <dbReference type="Proteomes" id="UP000002735"/>
    </source>
</evidence>
<dbReference type="AlphaFoldDB" id="C6CQ28"/>
<dbReference type="STRING" id="561229.Dd1591_4109"/>
<dbReference type="Proteomes" id="UP000002735">
    <property type="component" value="Chromosome"/>
</dbReference>
<proteinExistence type="predicted"/>
<evidence type="ECO:0000313" key="1">
    <source>
        <dbReference type="EMBL" id="ACT08905.1"/>
    </source>
</evidence>
<dbReference type="RefSeq" id="WP_015848399.1">
    <property type="nucleotide sequence ID" value="NC_012912.1"/>
</dbReference>
<protein>
    <submittedName>
        <fullName evidence="1">Uncharacterized protein</fullName>
    </submittedName>
</protein>
<dbReference type="EMBL" id="CP001655">
    <property type="protein sequence ID" value="ACT08905.1"/>
    <property type="molecule type" value="Genomic_DNA"/>
</dbReference>
<dbReference type="InterPro" id="IPR011659">
    <property type="entry name" value="WD40"/>
</dbReference>
<dbReference type="GeneID" id="45082126"/>
<dbReference type="HOGENOM" id="CLU_054731_0_0_6"/>
<sequence>MNEDRQITFDAFSHQLTNINIWSCDGNWLIYDVRPHGSSFTGLTIERVNVETHRREVIYRAGQGAHVGVATGSPVPPQRYVFIHGPENPDVHWQYDFHHRRGVVLADDDHRQATTLDACVLTAPYLAGALRGGSHVHVFSPDGTRLSFTYNDHVLHERDPALDLRNVGVAVPLHTVAAPHRHPREHDGSHFCVLVSYTTPQPRPGSDDINRAYEEGWVGNTGYLRSDGCRQRWALAFIGDTLSARGEKVPEVFLVDLPEKMDDYARAGEQPLGGTETELPAPPAGVRQRRLTFTADRPYPGVVNQPRHWLRSSPDGSQIAFLMKDDRGVVQLWMVSPNGGEPRQATQGDWPVQSAFSWHPDGEYLAFIGDNSVMLCEAATGRLTRQTARSETPPVADAVVFSPNGDRIAYLREIDGCNQIFVVTVSY</sequence>
<reference evidence="1 2" key="1">
    <citation type="submission" date="2009-06" db="EMBL/GenBank/DDBJ databases">
        <title>Complete sequence of Dickeya zeae Ech1591.</title>
        <authorList>
            <consortium name="US DOE Joint Genome Institute"/>
            <person name="Lucas S."/>
            <person name="Copeland A."/>
            <person name="Lapidus A."/>
            <person name="Glavina del Rio T."/>
            <person name="Tice H."/>
            <person name="Bruce D."/>
            <person name="Goodwin L."/>
            <person name="Pitluck S."/>
            <person name="Chertkov O."/>
            <person name="Brettin T."/>
            <person name="Detter J.C."/>
            <person name="Han C."/>
            <person name="Larimer F."/>
            <person name="Land M."/>
            <person name="Hauser L."/>
            <person name="Kyrpides N."/>
            <person name="Ovchinnikova G."/>
            <person name="Balakrishnan V."/>
            <person name="Glasner J."/>
            <person name="Perna N.T."/>
        </authorList>
    </citation>
    <scope>NUCLEOTIDE SEQUENCE [LARGE SCALE GENOMIC DNA]</scope>
    <source>
        <strain evidence="1 2">Ech1591</strain>
    </source>
</reference>